<accession>A0A9I9E4V7</accession>
<sequence>MGTQFCFRLSKKSWVVTKTNHFKDVSHSVLFRVQGNSYNRSAYENMSQGNSYNRSAYEIMSWYNELMDHFILFIFTLGKG</sequence>
<evidence type="ECO:0000313" key="1">
    <source>
        <dbReference type="EnsemblPlants" id="MELO3C028787.2.1"/>
    </source>
</evidence>
<protein>
    <submittedName>
        <fullName evidence="1">Uncharacterized protein</fullName>
    </submittedName>
</protein>
<name>A0A9I9E4V7_CUCME</name>
<reference evidence="1" key="1">
    <citation type="submission" date="2023-03" db="UniProtKB">
        <authorList>
            <consortium name="EnsemblPlants"/>
        </authorList>
    </citation>
    <scope>IDENTIFICATION</scope>
</reference>
<organism evidence="1">
    <name type="scientific">Cucumis melo</name>
    <name type="common">Muskmelon</name>
    <dbReference type="NCBI Taxonomy" id="3656"/>
    <lineage>
        <taxon>Eukaryota</taxon>
        <taxon>Viridiplantae</taxon>
        <taxon>Streptophyta</taxon>
        <taxon>Embryophyta</taxon>
        <taxon>Tracheophyta</taxon>
        <taxon>Spermatophyta</taxon>
        <taxon>Magnoliopsida</taxon>
        <taxon>eudicotyledons</taxon>
        <taxon>Gunneridae</taxon>
        <taxon>Pentapetalae</taxon>
        <taxon>rosids</taxon>
        <taxon>fabids</taxon>
        <taxon>Cucurbitales</taxon>
        <taxon>Cucurbitaceae</taxon>
        <taxon>Benincaseae</taxon>
        <taxon>Cucumis</taxon>
    </lineage>
</organism>
<dbReference type="Gramene" id="MELO3C028787.2.1">
    <property type="protein sequence ID" value="MELO3C028787.2.1"/>
    <property type="gene ID" value="MELO3C028787.2"/>
</dbReference>
<proteinExistence type="predicted"/>
<dbReference type="AlphaFoldDB" id="A0A9I9E4V7"/>
<dbReference type="EnsemblPlants" id="MELO3C028787.2.1">
    <property type="protein sequence ID" value="MELO3C028787.2.1"/>
    <property type="gene ID" value="MELO3C028787.2"/>
</dbReference>